<reference evidence="2 3" key="1">
    <citation type="submission" date="2021-03" db="EMBL/GenBank/DDBJ databases">
        <title>Complete genome sequence of Streptomyces cyanogenus S136, producer of anticancer angucycline landomycin A.</title>
        <authorList>
            <person name="Hrab P."/>
            <person name="Ruckert C."/>
            <person name="Busche T."/>
            <person name="Ostash I."/>
            <person name="Kalinowski J."/>
            <person name="Fedorenko V."/>
            <person name="Yushchuk O."/>
            <person name="Ostash B."/>
        </authorList>
    </citation>
    <scope>NUCLEOTIDE SEQUENCE [LARGE SCALE GENOMIC DNA]</scope>
    <source>
        <strain evidence="2 3">S136</strain>
    </source>
</reference>
<organism evidence="2 3">
    <name type="scientific">Streptomyces cyanogenus</name>
    <dbReference type="NCBI Taxonomy" id="80860"/>
    <lineage>
        <taxon>Bacteria</taxon>
        <taxon>Bacillati</taxon>
        <taxon>Actinomycetota</taxon>
        <taxon>Actinomycetes</taxon>
        <taxon>Kitasatosporales</taxon>
        <taxon>Streptomycetaceae</taxon>
        <taxon>Streptomyces</taxon>
    </lineage>
</organism>
<sequence>MLLLVVLGPLTARYTEPLARRLTGHRNRRTAPATETGPDAVTPGQTPAARP</sequence>
<keyword evidence="3" id="KW-1185">Reference proteome</keyword>
<evidence type="ECO:0000256" key="1">
    <source>
        <dbReference type="SAM" id="MobiDB-lite"/>
    </source>
</evidence>
<accession>A0ABX7TIU9</accession>
<protein>
    <submittedName>
        <fullName evidence="2">Uncharacterized protein</fullName>
    </submittedName>
</protein>
<name>A0ABX7TIU9_STRCY</name>
<evidence type="ECO:0000313" key="2">
    <source>
        <dbReference type="EMBL" id="QTD96201.1"/>
    </source>
</evidence>
<gene>
    <name evidence="2" type="ORF">S1361_02520</name>
</gene>
<feature type="region of interest" description="Disordered" evidence="1">
    <location>
        <begin position="19"/>
        <end position="51"/>
    </location>
</feature>
<dbReference type="EMBL" id="CP071839">
    <property type="protein sequence ID" value="QTD96201.1"/>
    <property type="molecule type" value="Genomic_DNA"/>
</dbReference>
<dbReference type="Proteomes" id="UP000663908">
    <property type="component" value="Chromosome"/>
</dbReference>
<evidence type="ECO:0000313" key="3">
    <source>
        <dbReference type="Proteomes" id="UP000663908"/>
    </source>
</evidence>
<proteinExistence type="predicted"/>